<dbReference type="Proteomes" id="UP000377595">
    <property type="component" value="Unassembled WGS sequence"/>
</dbReference>
<feature type="active site" evidence="6">
    <location>
        <position position="669"/>
    </location>
</feature>
<feature type="active site" evidence="7">
    <location>
        <position position="717"/>
    </location>
</feature>
<evidence type="ECO:0000256" key="3">
    <source>
        <dbReference type="ARBA" id="ARBA00023277"/>
    </source>
</evidence>
<dbReference type="EMBL" id="BLAF01000015">
    <property type="protein sequence ID" value="GES20184.1"/>
    <property type="molecule type" value="Genomic_DNA"/>
</dbReference>
<dbReference type="InterPro" id="IPR012291">
    <property type="entry name" value="CBM2_carb-bd_dom_sf"/>
</dbReference>
<evidence type="ECO:0000256" key="1">
    <source>
        <dbReference type="ARBA" id="ARBA00007072"/>
    </source>
</evidence>
<dbReference type="RefSeq" id="WP_344316138.1">
    <property type="nucleotide sequence ID" value="NZ_BAAAHM010000003.1"/>
</dbReference>
<keyword evidence="4 6" id="KW-0326">Glycosidase</keyword>
<dbReference type="AlphaFoldDB" id="A0A5M3XFY2"/>
<dbReference type="InterPro" id="IPR018221">
    <property type="entry name" value="Glyco_hydro_9_His_AS"/>
</dbReference>
<dbReference type="Pfam" id="PF02927">
    <property type="entry name" value="CelD_N"/>
    <property type="match status" value="1"/>
</dbReference>
<dbReference type="InterPro" id="IPR008979">
    <property type="entry name" value="Galactose-bd-like_sf"/>
</dbReference>
<gene>
    <name evidence="11" type="ORF">Aple_030800</name>
</gene>
<dbReference type="InterPro" id="IPR008928">
    <property type="entry name" value="6-hairpin_glycosidase_sf"/>
</dbReference>
<evidence type="ECO:0000256" key="8">
    <source>
        <dbReference type="RuleBase" id="RU361166"/>
    </source>
</evidence>
<dbReference type="GO" id="GO:0030245">
    <property type="term" value="P:cellulose catabolic process"/>
    <property type="evidence" value="ECO:0007669"/>
    <property type="project" value="UniProtKB-KW"/>
</dbReference>
<dbReference type="InterPro" id="IPR033126">
    <property type="entry name" value="Glyco_hydro_9_Asp/Glu_AS"/>
</dbReference>
<keyword evidence="5 6" id="KW-0624">Polysaccharide degradation</keyword>
<dbReference type="InterPro" id="IPR004197">
    <property type="entry name" value="Cellulase_Ig-like"/>
</dbReference>
<accession>A0A5M3XFY2</accession>
<evidence type="ECO:0000313" key="11">
    <source>
        <dbReference type="EMBL" id="GES20184.1"/>
    </source>
</evidence>
<dbReference type="Pfam" id="PF00759">
    <property type="entry name" value="Glyco_hydro_9"/>
    <property type="match status" value="1"/>
</dbReference>
<dbReference type="Gene3D" id="1.50.10.10">
    <property type="match status" value="1"/>
</dbReference>
<dbReference type="PANTHER" id="PTHR22298">
    <property type="entry name" value="ENDO-1,4-BETA-GLUCANASE"/>
    <property type="match status" value="1"/>
</dbReference>
<evidence type="ECO:0000259" key="10">
    <source>
        <dbReference type="PROSITE" id="PS51173"/>
    </source>
</evidence>
<proteinExistence type="inferred from homology"/>
<dbReference type="EC" id="3.2.1.4" evidence="8"/>
<keyword evidence="2 6" id="KW-0378">Hydrolase</keyword>
<evidence type="ECO:0000256" key="5">
    <source>
        <dbReference type="ARBA" id="ARBA00023326"/>
    </source>
</evidence>
<dbReference type="PROSITE" id="PS51173">
    <property type="entry name" value="CBM2"/>
    <property type="match status" value="1"/>
</dbReference>
<evidence type="ECO:0000256" key="2">
    <source>
        <dbReference type="ARBA" id="ARBA00022801"/>
    </source>
</evidence>
<reference evidence="11 12" key="1">
    <citation type="submission" date="2019-10" db="EMBL/GenBank/DDBJ databases">
        <title>Whole genome shotgun sequence of Acrocarpospora pleiomorpha NBRC 16267.</title>
        <authorList>
            <person name="Ichikawa N."/>
            <person name="Kimura A."/>
            <person name="Kitahashi Y."/>
            <person name="Komaki H."/>
            <person name="Oguchi A."/>
        </authorList>
    </citation>
    <scope>NUCLEOTIDE SEQUENCE [LARGE SCALE GENOMIC DNA]</scope>
    <source>
        <strain evidence="11 12">NBRC 16267</strain>
    </source>
</reference>
<comment type="catalytic activity">
    <reaction evidence="8">
        <text>Endohydrolysis of (1-&gt;4)-beta-D-glucosidic linkages in cellulose, lichenin and cereal beta-D-glucans.</text>
        <dbReference type="EC" id="3.2.1.4"/>
    </reaction>
</comment>
<feature type="active site" evidence="7">
    <location>
        <position position="726"/>
    </location>
</feature>
<evidence type="ECO:0000256" key="6">
    <source>
        <dbReference type="PROSITE-ProRule" id="PRU10059"/>
    </source>
</evidence>
<sequence length="858" mass="91292">MKPAEAKNPTRRIQKKRLAILTAMALLVAGLTPTAAHAEGPEQISNGTFDTTTAPWWNTGNLTVGITNGQLCTDVPGGTTNPWDAIIGLDNIPLVAGETYAYTFFATATPARVARALIQLPVDPFTSYLTANPELSVSGNTYNYTFTSPVDLPTGQVAFQLGGSATPWRFCLDNVSLTGGAEPEVYVPDTGPRVRVNQVAYLPKGPKNATVVTTTTTALPWQLKNSGGTVVAHGQTTPRGVDASSGQNVHSINFGSYTKAGTGYTLTADGETSRPFDISAAAYDQLKLDALKFYYTQRSGIAIDDALRPGYGRPAGHVGTAPNQGDTNVPCQPGVCDYSLNVSGGWYDAGDHGKYVVNGGISVWQVMSTFERTKNAATAETIGGLTIPESANNVPDVLDEARWEQEFLLKMQRPDGMVHHKIHDQNWTGLPLLPHLDPQLRELHPVSTAATLNLAATAAQAARLFAPYDASFAAKNLTAAKKAWTAAKANPAILASPADGNGGGAYNDDTVTDEFYWAAAELYISTGEKEYKDYLLASPLHSADVWRERGFDWAATAQLGRLDLATVPNALPGRAAVRASVLAGADKYLATLKAHPYGLPYAPADNVFDWGSNNLVLNNMAVMAAAYDISGQKKYLDGVLEGIDYILGRNALNQSYVTGYGEVASKNQHSRWYSHQLNPDLPNPPRGTLSGGPNSSIQDPVAQTKLQGCKPQFCYIDDIESWSTNELTINWNSPLSQISAFIADQGDGSLTSPGKCDVDYKILGSVPQGFAAEVSIKNTGSSTINGWSLTWSFLGGQKILAAVGADDSQSGATVTAKNISLNKQIKPGKTVKFGFVAKNAPGPNPVPDLIKLNGAACK</sequence>
<dbReference type="CDD" id="cd02850">
    <property type="entry name" value="E_set_Cellulase_N"/>
    <property type="match status" value="1"/>
</dbReference>
<dbReference type="SUPFAM" id="SSF49785">
    <property type="entry name" value="Galactose-binding domain-like"/>
    <property type="match status" value="1"/>
</dbReference>
<keyword evidence="3 6" id="KW-0119">Carbohydrate metabolism</keyword>
<dbReference type="SUPFAM" id="SSF81296">
    <property type="entry name" value="E set domains"/>
    <property type="match status" value="1"/>
</dbReference>
<keyword evidence="8" id="KW-0136">Cellulose degradation</keyword>
<dbReference type="InterPro" id="IPR013783">
    <property type="entry name" value="Ig-like_fold"/>
</dbReference>
<feature type="region of interest" description="Disordered" evidence="9">
    <location>
        <begin position="674"/>
        <end position="697"/>
    </location>
</feature>
<evidence type="ECO:0000313" key="12">
    <source>
        <dbReference type="Proteomes" id="UP000377595"/>
    </source>
</evidence>
<evidence type="ECO:0000256" key="9">
    <source>
        <dbReference type="SAM" id="MobiDB-lite"/>
    </source>
</evidence>
<dbReference type="InterPro" id="IPR001701">
    <property type="entry name" value="Glyco_hydro_9"/>
</dbReference>
<evidence type="ECO:0000256" key="7">
    <source>
        <dbReference type="PROSITE-ProRule" id="PRU10060"/>
    </source>
</evidence>
<dbReference type="InterPro" id="IPR012341">
    <property type="entry name" value="6hp_glycosidase-like_sf"/>
</dbReference>
<keyword evidence="8" id="KW-0732">Signal</keyword>
<feature type="signal peptide" evidence="8">
    <location>
        <begin position="1"/>
        <end position="38"/>
    </location>
</feature>
<dbReference type="SMART" id="SM00637">
    <property type="entry name" value="CBD_II"/>
    <property type="match status" value="1"/>
</dbReference>
<comment type="similarity">
    <text evidence="1 6 8">Belongs to the glycosyl hydrolase 9 (cellulase E) family.</text>
</comment>
<comment type="caution">
    <text evidence="11">The sequence shown here is derived from an EMBL/GenBank/DDBJ whole genome shotgun (WGS) entry which is preliminary data.</text>
</comment>
<dbReference type="Pfam" id="PF02018">
    <property type="entry name" value="CBM_4_9"/>
    <property type="match status" value="1"/>
</dbReference>
<dbReference type="Gene3D" id="2.60.40.290">
    <property type="match status" value="1"/>
</dbReference>
<dbReference type="InterPro" id="IPR014756">
    <property type="entry name" value="Ig_E-set"/>
</dbReference>
<dbReference type="SUPFAM" id="SSF49384">
    <property type="entry name" value="Carbohydrate-binding domain"/>
    <property type="match status" value="1"/>
</dbReference>
<dbReference type="Gene3D" id="2.60.40.10">
    <property type="entry name" value="Immunoglobulins"/>
    <property type="match status" value="1"/>
</dbReference>
<dbReference type="SUPFAM" id="SSF48208">
    <property type="entry name" value="Six-hairpin glycosidases"/>
    <property type="match status" value="1"/>
</dbReference>
<name>A0A5M3XFY2_9ACTN</name>
<dbReference type="PROSITE" id="PS00698">
    <property type="entry name" value="GH9_3"/>
    <property type="match status" value="1"/>
</dbReference>
<dbReference type="Pfam" id="PF00553">
    <property type="entry name" value="CBM_2"/>
    <property type="match status" value="1"/>
</dbReference>
<protein>
    <recommendedName>
        <fullName evidence="8">Endoglucanase</fullName>
        <ecNumber evidence="8">3.2.1.4</ecNumber>
    </recommendedName>
</protein>
<dbReference type="Gene3D" id="2.60.120.260">
    <property type="entry name" value="Galactose-binding domain-like"/>
    <property type="match status" value="1"/>
</dbReference>
<feature type="domain" description="CBM2" evidence="10">
    <location>
        <begin position="749"/>
        <end position="858"/>
    </location>
</feature>
<dbReference type="GO" id="GO:0030247">
    <property type="term" value="F:polysaccharide binding"/>
    <property type="evidence" value="ECO:0007669"/>
    <property type="project" value="UniProtKB-UniRule"/>
</dbReference>
<dbReference type="InterPro" id="IPR008965">
    <property type="entry name" value="CBM2/CBM3_carb-bd_dom_sf"/>
</dbReference>
<dbReference type="PROSITE" id="PS00592">
    <property type="entry name" value="GH9_2"/>
    <property type="match status" value="1"/>
</dbReference>
<organism evidence="11 12">
    <name type="scientific">Acrocarpospora pleiomorpha</name>
    <dbReference type="NCBI Taxonomy" id="90975"/>
    <lineage>
        <taxon>Bacteria</taxon>
        <taxon>Bacillati</taxon>
        <taxon>Actinomycetota</taxon>
        <taxon>Actinomycetes</taxon>
        <taxon>Streptosporangiales</taxon>
        <taxon>Streptosporangiaceae</taxon>
        <taxon>Acrocarpospora</taxon>
    </lineage>
</organism>
<dbReference type="InterPro" id="IPR003305">
    <property type="entry name" value="CenC_carb-bd"/>
</dbReference>
<keyword evidence="12" id="KW-1185">Reference proteome</keyword>
<dbReference type="GO" id="GO:0008810">
    <property type="term" value="F:cellulase activity"/>
    <property type="evidence" value="ECO:0007669"/>
    <property type="project" value="UniProtKB-EC"/>
</dbReference>
<feature type="chain" id="PRO_5024468820" description="Endoglucanase" evidence="8">
    <location>
        <begin position="39"/>
        <end position="858"/>
    </location>
</feature>
<evidence type="ECO:0000256" key="4">
    <source>
        <dbReference type="ARBA" id="ARBA00023295"/>
    </source>
</evidence>
<dbReference type="InterPro" id="IPR001919">
    <property type="entry name" value="CBD2"/>
</dbReference>